<gene>
    <name evidence="2" type="ORF">RM539_00710</name>
</gene>
<feature type="compositionally biased region" description="Basic and acidic residues" evidence="1">
    <location>
        <begin position="1"/>
        <end position="10"/>
    </location>
</feature>
<reference evidence="2 3" key="1">
    <citation type="submission" date="2023-09" db="EMBL/GenBank/DDBJ databases">
        <authorList>
            <person name="Rey-Velasco X."/>
        </authorList>
    </citation>
    <scope>NUCLEOTIDE SEQUENCE [LARGE SCALE GENOMIC DNA]</scope>
    <source>
        <strain evidence="2 3">F117</strain>
    </source>
</reference>
<dbReference type="Proteomes" id="UP001262582">
    <property type="component" value="Unassembled WGS sequence"/>
</dbReference>
<proteinExistence type="predicted"/>
<name>A0ABU3D0P3_9FLAO</name>
<protein>
    <submittedName>
        <fullName evidence="2">Uncharacterized protein</fullName>
    </submittedName>
</protein>
<evidence type="ECO:0000313" key="3">
    <source>
        <dbReference type="Proteomes" id="UP001262582"/>
    </source>
</evidence>
<dbReference type="EMBL" id="JAVRHK010000001">
    <property type="protein sequence ID" value="MDT0675102.1"/>
    <property type="molecule type" value="Genomic_DNA"/>
</dbReference>
<sequence>MQKNWEKQSINEEVFPPEPGSGSFERKREAELSTTLKGDTSS</sequence>
<comment type="caution">
    <text evidence="2">The sequence shown here is derived from an EMBL/GenBank/DDBJ whole genome shotgun (WGS) entry which is preliminary data.</text>
</comment>
<accession>A0ABU3D0P3</accession>
<organism evidence="2 3">
    <name type="scientific">Autumnicola musiva</name>
    <dbReference type="NCBI Taxonomy" id="3075589"/>
    <lineage>
        <taxon>Bacteria</taxon>
        <taxon>Pseudomonadati</taxon>
        <taxon>Bacteroidota</taxon>
        <taxon>Flavobacteriia</taxon>
        <taxon>Flavobacteriales</taxon>
        <taxon>Flavobacteriaceae</taxon>
        <taxon>Autumnicola</taxon>
    </lineage>
</organism>
<dbReference type="RefSeq" id="WP_311501547.1">
    <property type="nucleotide sequence ID" value="NZ_JAVRHK010000001.1"/>
</dbReference>
<feature type="compositionally biased region" description="Polar residues" evidence="1">
    <location>
        <begin position="32"/>
        <end position="42"/>
    </location>
</feature>
<evidence type="ECO:0000256" key="1">
    <source>
        <dbReference type="SAM" id="MobiDB-lite"/>
    </source>
</evidence>
<feature type="region of interest" description="Disordered" evidence="1">
    <location>
        <begin position="1"/>
        <end position="42"/>
    </location>
</feature>
<keyword evidence="3" id="KW-1185">Reference proteome</keyword>
<evidence type="ECO:0000313" key="2">
    <source>
        <dbReference type="EMBL" id="MDT0675102.1"/>
    </source>
</evidence>